<accession>A0A0B7AHV9</accession>
<dbReference type="CDD" id="cd00112">
    <property type="entry name" value="LDLa"/>
    <property type="match status" value="1"/>
</dbReference>
<protein>
    <submittedName>
        <fullName evidence="3">Uncharacterized protein</fullName>
    </submittedName>
</protein>
<dbReference type="Pfam" id="PF00057">
    <property type="entry name" value="Ldl_recept_a"/>
    <property type="match status" value="1"/>
</dbReference>
<dbReference type="InterPro" id="IPR023415">
    <property type="entry name" value="LDLR_class-A_CS"/>
</dbReference>
<name>A0A0B7AHV9_9EUPU</name>
<gene>
    <name evidence="3" type="primary">ORF115602</name>
</gene>
<comment type="caution">
    <text evidence="2">Lacks conserved residue(s) required for the propagation of feature annotation.</text>
</comment>
<reference evidence="3" key="1">
    <citation type="submission" date="2014-12" db="EMBL/GenBank/DDBJ databases">
        <title>Insight into the proteome of Arion vulgaris.</title>
        <authorList>
            <person name="Aradska J."/>
            <person name="Bulat T."/>
            <person name="Smidak R."/>
            <person name="Sarate P."/>
            <person name="Gangsoo J."/>
            <person name="Sialana F."/>
            <person name="Bilban M."/>
            <person name="Lubec G."/>
        </authorList>
    </citation>
    <scope>NUCLEOTIDE SEQUENCE</scope>
    <source>
        <tissue evidence="3">Skin</tissue>
    </source>
</reference>
<dbReference type="PANTHER" id="PTHR20967:SF0">
    <property type="entry name" value="PROHORMONE-4"/>
    <property type="match status" value="1"/>
</dbReference>
<dbReference type="PANTHER" id="PTHR20967">
    <property type="entry name" value="PROHORMONE-4"/>
    <property type="match status" value="1"/>
</dbReference>
<dbReference type="PROSITE" id="PS50068">
    <property type="entry name" value="LDLRA_2"/>
    <property type="match status" value="1"/>
</dbReference>
<dbReference type="PROSITE" id="PS01209">
    <property type="entry name" value="LDLRA_1"/>
    <property type="match status" value="1"/>
</dbReference>
<dbReference type="AlphaFoldDB" id="A0A0B7AHV9"/>
<keyword evidence="1" id="KW-1015">Disulfide bond</keyword>
<dbReference type="InterPro" id="IPR036055">
    <property type="entry name" value="LDL_receptor-like_sf"/>
</dbReference>
<dbReference type="InterPro" id="IPR053103">
    <property type="entry name" value="IDLSRF-like_peptide"/>
</dbReference>
<dbReference type="SUPFAM" id="SSF57424">
    <property type="entry name" value="LDL receptor-like module"/>
    <property type="match status" value="1"/>
</dbReference>
<organism evidence="3">
    <name type="scientific">Arion vulgaris</name>
    <dbReference type="NCBI Taxonomy" id="1028688"/>
    <lineage>
        <taxon>Eukaryota</taxon>
        <taxon>Metazoa</taxon>
        <taxon>Spiralia</taxon>
        <taxon>Lophotrochozoa</taxon>
        <taxon>Mollusca</taxon>
        <taxon>Gastropoda</taxon>
        <taxon>Heterobranchia</taxon>
        <taxon>Euthyneura</taxon>
        <taxon>Panpulmonata</taxon>
        <taxon>Eupulmonata</taxon>
        <taxon>Stylommatophora</taxon>
        <taxon>Helicina</taxon>
        <taxon>Arionoidea</taxon>
        <taxon>Arionidae</taxon>
        <taxon>Arion</taxon>
    </lineage>
</organism>
<dbReference type="Gene3D" id="2.40.128.620">
    <property type="match status" value="1"/>
</dbReference>
<evidence type="ECO:0000256" key="1">
    <source>
        <dbReference type="ARBA" id="ARBA00023157"/>
    </source>
</evidence>
<dbReference type="SMART" id="SM00192">
    <property type="entry name" value="LDLa"/>
    <property type="match status" value="1"/>
</dbReference>
<dbReference type="InterPro" id="IPR002172">
    <property type="entry name" value="LDrepeatLR_classA_rpt"/>
</dbReference>
<evidence type="ECO:0000256" key="2">
    <source>
        <dbReference type="PROSITE-ProRule" id="PRU00124"/>
    </source>
</evidence>
<proteinExistence type="predicted"/>
<sequence length="195" mass="21867">MTQWMRVDIVAVIVFAVILTCTQGLKIDLSRLALHRPSFHSQKRSGMCDGNPCESSKPFLCRSAATCIGLKFVCDGTWDCEDGFDEDPAVCNAAARPSYDDLFYLVDNERKWMIPKLFNGANPELVAHSLSVASDMNDLSELVGLTDENTAMLRKAFEAAIEGDERPLLDMGMPDRSWHEVQYVLQKLYDSGFKF</sequence>
<dbReference type="EMBL" id="HACG01032600">
    <property type="protein sequence ID" value="CEK79465.1"/>
    <property type="molecule type" value="Transcribed_RNA"/>
</dbReference>
<evidence type="ECO:0000313" key="3">
    <source>
        <dbReference type="EMBL" id="CEK79465.1"/>
    </source>
</evidence>